<protein>
    <recommendedName>
        <fullName evidence="5">ditrans,polycis-polyprenyl diphosphate synthase [(2E,6E)-farnesyldiphosphate specific]</fullName>
        <ecNumber evidence="5">2.5.1.87</ecNumber>
    </recommendedName>
</protein>
<evidence type="ECO:0000256" key="2">
    <source>
        <dbReference type="ARBA" id="ARBA00004586"/>
    </source>
</evidence>
<feature type="transmembrane region" description="Helical" evidence="13">
    <location>
        <begin position="28"/>
        <end position="47"/>
    </location>
</feature>
<evidence type="ECO:0000256" key="7">
    <source>
        <dbReference type="ARBA" id="ARBA00022692"/>
    </source>
</evidence>
<sequence length="260" mass="30712">MEFSYFYSYLKNELHLLKEAGKYHCSKLYRFLAFLYILILFICWKSFCLAKEFAKICNQYLWRNSTCVDNVLQNVPKNIAFLFADHRYINSYFISSLLYLCLLNGVDEISLCGCLFDVEYECRKIEDQIIELLSSKGVKFMSNKLLCLSEKNNLNVVYIGTEKSKNVLNQIVIKFSELDEPIKEDIFFNYLFEMSKLKEPDYFVFVGSSLHIRFGDFPPWSLRTSEFNSVGSFSNYSNLTETEFCDLIGRYSKRHRRYGK</sequence>
<dbReference type="GO" id="GO:0005789">
    <property type="term" value="C:endoplasmic reticulum membrane"/>
    <property type="evidence" value="ECO:0007669"/>
    <property type="project" value="UniProtKB-SubCell"/>
</dbReference>
<evidence type="ECO:0000313" key="14">
    <source>
        <dbReference type="Proteomes" id="UP000095281"/>
    </source>
</evidence>
<keyword evidence="6" id="KW-0808">Transferase</keyword>
<evidence type="ECO:0000256" key="12">
    <source>
        <dbReference type="ARBA" id="ARBA00047353"/>
    </source>
</evidence>
<comment type="similarity">
    <text evidence="4">Belongs to the UPP synthase family.</text>
</comment>
<accession>A0A1I8BAB1</accession>
<evidence type="ECO:0000256" key="6">
    <source>
        <dbReference type="ARBA" id="ARBA00022679"/>
    </source>
</evidence>
<evidence type="ECO:0000256" key="10">
    <source>
        <dbReference type="ARBA" id="ARBA00022989"/>
    </source>
</evidence>
<evidence type="ECO:0000256" key="13">
    <source>
        <dbReference type="SAM" id="Phobius"/>
    </source>
</evidence>
<keyword evidence="11 13" id="KW-0472">Membrane</keyword>
<evidence type="ECO:0000256" key="5">
    <source>
        <dbReference type="ARBA" id="ARBA00012596"/>
    </source>
</evidence>
<dbReference type="Gene3D" id="3.40.1180.10">
    <property type="entry name" value="Decaprenyl diphosphate synthase-like"/>
    <property type="match status" value="1"/>
</dbReference>
<dbReference type="InterPro" id="IPR038887">
    <property type="entry name" value="Nus1/NgBR"/>
</dbReference>
<dbReference type="GO" id="GO:0045547">
    <property type="term" value="F:ditrans,polycis-polyprenyl diphosphate synthase [(2E,6E)-farnesyl diphosphate specific] activity"/>
    <property type="evidence" value="ECO:0007669"/>
    <property type="project" value="UniProtKB-EC"/>
</dbReference>
<dbReference type="PANTHER" id="PTHR21528">
    <property type="entry name" value="DEHYDRODOLICHYL DIPHOSPHATE SYNTHASE COMPLEX SUBUNIT NUS1"/>
    <property type="match status" value="1"/>
</dbReference>
<dbReference type="GO" id="GO:1904423">
    <property type="term" value="C:dehydrodolichyl diphosphate synthase complex"/>
    <property type="evidence" value="ECO:0007669"/>
    <property type="project" value="InterPro"/>
</dbReference>
<reference evidence="15" key="1">
    <citation type="submission" date="2016-11" db="UniProtKB">
        <authorList>
            <consortium name="WormBaseParasite"/>
        </authorList>
    </citation>
    <scope>IDENTIFICATION</scope>
</reference>
<evidence type="ECO:0000256" key="4">
    <source>
        <dbReference type="ARBA" id="ARBA00005432"/>
    </source>
</evidence>
<evidence type="ECO:0000313" key="15">
    <source>
        <dbReference type="WBParaSite" id="MhA1_Contig1689.frz3.gene8"/>
    </source>
</evidence>
<dbReference type="Proteomes" id="UP000095281">
    <property type="component" value="Unplaced"/>
</dbReference>
<dbReference type="WBParaSite" id="MhA1_Contig1689.frz3.gene8">
    <property type="protein sequence ID" value="MhA1_Contig1689.frz3.gene8"/>
    <property type="gene ID" value="MhA1_Contig1689.frz3.gene8"/>
</dbReference>
<dbReference type="InterPro" id="IPR036424">
    <property type="entry name" value="UPP_synth-like_sf"/>
</dbReference>
<keyword evidence="7 13" id="KW-0812">Transmembrane</keyword>
<comment type="subcellular location">
    <subcellularLocation>
        <location evidence="2">Endoplasmic reticulum membrane</location>
    </subcellularLocation>
</comment>
<comment type="pathway">
    <text evidence="3">Protein modification; protein glycosylation.</text>
</comment>
<keyword evidence="8" id="KW-0256">Endoplasmic reticulum</keyword>
<proteinExistence type="inferred from homology"/>
<comment type="catalytic activity">
    <reaction evidence="12">
        <text>n isopentenyl diphosphate + (2E,6E)-farnesyl diphosphate = a di-trans,poly-cis-polyprenyl diphosphate + n diphosphate</text>
        <dbReference type="Rhea" id="RHEA:53008"/>
        <dbReference type="Rhea" id="RHEA-COMP:19494"/>
        <dbReference type="ChEBI" id="CHEBI:33019"/>
        <dbReference type="ChEBI" id="CHEBI:128769"/>
        <dbReference type="ChEBI" id="CHEBI:136960"/>
        <dbReference type="ChEBI" id="CHEBI:175763"/>
        <dbReference type="EC" id="2.5.1.87"/>
    </reaction>
</comment>
<evidence type="ECO:0000256" key="1">
    <source>
        <dbReference type="ARBA" id="ARBA00001946"/>
    </source>
</evidence>
<comment type="cofactor">
    <cofactor evidence="1">
        <name>Mg(2+)</name>
        <dbReference type="ChEBI" id="CHEBI:18420"/>
    </cofactor>
</comment>
<dbReference type="AlphaFoldDB" id="A0A1I8BAB1"/>
<evidence type="ECO:0000256" key="3">
    <source>
        <dbReference type="ARBA" id="ARBA00004922"/>
    </source>
</evidence>
<keyword evidence="9" id="KW-0460">Magnesium</keyword>
<keyword evidence="10 13" id="KW-1133">Transmembrane helix</keyword>
<evidence type="ECO:0000256" key="8">
    <source>
        <dbReference type="ARBA" id="ARBA00022824"/>
    </source>
</evidence>
<name>A0A1I8BAB1_MELHA</name>
<dbReference type="PANTHER" id="PTHR21528:SF0">
    <property type="entry name" value="DEHYDRODOLICHYL DIPHOSPHATE SYNTHASE COMPLEX SUBUNIT NUS1"/>
    <property type="match status" value="1"/>
</dbReference>
<dbReference type="EC" id="2.5.1.87" evidence="5"/>
<organism evidence="14 15">
    <name type="scientific">Meloidogyne hapla</name>
    <name type="common">Root-knot nematode worm</name>
    <dbReference type="NCBI Taxonomy" id="6305"/>
    <lineage>
        <taxon>Eukaryota</taxon>
        <taxon>Metazoa</taxon>
        <taxon>Ecdysozoa</taxon>
        <taxon>Nematoda</taxon>
        <taxon>Chromadorea</taxon>
        <taxon>Rhabditida</taxon>
        <taxon>Tylenchina</taxon>
        <taxon>Tylenchomorpha</taxon>
        <taxon>Tylenchoidea</taxon>
        <taxon>Meloidogynidae</taxon>
        <taxon>Meloidogyninae</taxon>
        <taxon>Meloidogyne</taxon>
    </lineage>
</organism>
<evidence type="ECO:0000256" key="9">
    <source>
        <dbReference type="ARBA" id="ARBA00022842"/>
    </source>
</evidence>
<keyword evidence="14" id="KW-1185">Reference proteome</keyword>
<dbReference type="SUPFAM" id="SSF64005">
    <property type="entry name" value="Undecaprenyl diphosphate synthase"/>
    <property type="match status" value="1"/>
</dbReference>
<evidence type="ECO:0000256" key="11">
    <source>
        <dbReference type="ARBA" id="ARBA00023136"/>
    </source>
</evidence>